<dbReference type="EMBL" id="BMRE01000004">
    <property type="protein sequence ID" value="GGU26275.1"/>
    <property type="molecule type" value="Genomic_DNA"/>
</dbReference>
<comment type="caution">
    <text evidence="1">The sequence shown here is derived from an EMBL/GenBank/DDBJ whole genome shotgun (WGS) entry which is preliminary data.</text>
</comment>
<dbReference type="Proteomes" id="UP000649573">
    <property type="component" value="Unassembled WGS sequence"/>
</dbReference>
<protein>
    <submittedName>
        <fullName evidence="1">Uncharacterized protein</fullName>
    </submittedName>
</protein>
<gene>
    <name evidence="1" type="ORF">GCM10010178_18250</name>
</gene>
<keyword evidence="2" id="KW-1185">Reference proteome</keyword>
<organism evidence="1 2">
    <name type="scientific">Lentzea flava</name>
    <dbReference type="NCBI Taxonomy" id="103732"/>
    <lineage>
        <taxon>Bacteria</taxon>
        <taxon>Bacillati</taxon>
        <taxon>Actinomycetota</taxon>
        <taxon>Actinomycetes</taxon>
        <taxon>Pseudonocardiales</taxon>
        <taxon>Pseudonocardiaceae</taxon>
        <taxon>Lentzea</taxon>
    </lineage>
</organism>
<evidence type="ECO:0000313" key="1">
    <source>
        <dbReference type="EMBL" id="GGU26275.1"/>
    </source>
</evidence>
<evidence type="ECO:0000313" key="2">
    <source>
        <dbReference type="Proteomes" id="UP000649573"/>
    </source>
</evidence>
<reference evidence="2" key="1">
    <citation type="journal article" date="2019" name="Int. J. Syst. Evol. Microbiol.">
        <title>The Global Catalogue of Microorganisms (GCM) 10K type strain sequencing project: providing services to taxonomists for standard genome sequencing and annotation.</title>
        <authorList>
            <consortium name="The Broad Institute Genomics Platform"/>
            <consortium name="The Broad Institute Genome Sequencing Center for Infectious Disease"/>
            <person name="Wu L."/>
            <person name="Ma J."/>
        </authorList>
    </citation>
    <scope>NUCLEOTIDE SEQUENCE [LARGE SCALE GENOMIC DNA]</scope>
    <source>
        <strain evidence="2">JCM 3296</strain>
    </source>
</reference>
<sequence length="79" mass="8590">MMRGKVPADSLPPQVRVCLADCFPQVLDLCRVLLTLRLAVLGRQIGPVGHQLDLITRGGLLLRHGLVVEVPALPALRHP</sequence>
<name>A0ABQ2UFT0_9PSEU</name>
<proteinExistence type="predicted"/>
<accession>A0ABQ2UFT0</accession>